<dbReference type="AlphaFoldDB" id="A0A346Y5N8"/>
<feature type="domain" description="RNase H type-1" evidence="12">
    <location>
        <begin position="1"/>
        <end position="140"/>
    </location>
</feature>
<reference evidence="13 14" key="1">
    <citation type="submission" date="2018-09" db="EMBL/GenBank/DDBJ databases">
        <title>Complete genome sequence of Euzebya sp. DY32-46 isolated from seawater of Pacific Ocean.</title>
        <authorList>
            <person name="Xu L."/>
            <person name="Wu Y.-H."/>
            <person name="Xu X.-W."/>
        </authorList>
    </citation>
    <scope>NUCLEOTIDE SEQUENCE [LARGE SCALE GENOMIC DNA]</scope>
    <source>
        <strain evidence="13 14">DY32-46</strain>
        <plasmid evidence="14">pedy32-46i</plasmid>
    </source>
</reference>
<dbReference type="OrthoDB" id="7845843at2"/>
<dbReference type="KEGG" id="euz:DVS28_b0015"/>
<evidence type="ECO:0000256" key="6">
    <source>
        <dbReference type="ARBA" id="ARBA00022722"/>
    </source>
</evidence>
<dbReference type="InterPro" id="IPR022892">
    <property type="entry name" value="RNaseHI"/>
</dbReference>
<dbReference type="GO" id="GO:0004523">
    <property type="term" value="F:RNA-DNA hybrid ribonuclease activity"/>
    <property type="evidence" value="ECO:0007669"/>
    <property type="project" value="UniProtKB-EC"/>
</dbReference>
<keyword evidence="6" id="KW-0540">Nuclease</keyword>
<evidence type="ECO:0000313" key="13">
    <source>
        <dbReference type="EMBL" id="AXV09785.1"/>
    </source>
</evidence>
<gene>
    <name evidence="13" type="ORF">DVS28_b0015</name>
</gene>
<comment type="similarity">
    <text evidence="3">Belongs to the RNase H family.</text>
</comment>
<keyword evidence="14" id="KW-1185">Reference proteome</keyword>
<evidence type="ECO:0000256" key="3">
    <source>
        <dbReference type="ARBA" id="ARBA00005300"/>
    </source>
</evidence>
<keyword evidence="8" id="KW-0255">Endonuclease</keyword>
<keyword evidence="13" id="KW-0614">Plasmid</keyword>
<dbReference type="InterPro" id="IPR002156">
    <property type="entry name" value="RNaseH_domain"/>
</dbReference>
<evidence type="ECO:0000256" key="8">
    <source>
        <dbReference type="ARBA" id="ARBA00022759"/>
    </source>
</evidence>
<dbReference type="GO" id="GO:0043137">
    <property type="term" value="P:DNA replication, removal of RNA primer"/>
    <property type="evidence" value="ECO:0007669"/>
    <property type="project" value="TreeGrafter"/>
</dbReference>
<evidence type="ECO:0000313" key="14">
    <source>
        <dbReference type="Proteomes" id="UP000264006"/>
    </source>
</evidence>
<evidence type="ECO:0000256" key="1">
    <source>
        <dbReference type="ARBA" id="ARBA00000077"/>
    </source>
</evidence>
<geneLocation type="plasmid" evidence="14">
    <name>pedy32-46i</name>
</geneLocation>
<dbReference type="Gene3D" id="3.30.420.10">
    <property type="entry name" value="Ribonuclease H-like superfamily/Ribonuclease H"/>
    <property type="match status" value="1"/>
</dbReference>
<evidence type="ECO:0000256" key="10">
    <source>
        <dbReference type="ARBA" id="ARBA00022842"/>
    </source>
</evidence>
<comment type="catalytic activity">
    <reaction evidence="1">
        <text>Endonucleolytic cleavage to 5'-phosphomonoester.</text>
        <dbReference type="EC" id="3.1.26.4"/>
    </reaction>
</comment>
<organism evidence="13 14">
    <name type="scientific">Euzebya pacifica</name>
    <dbReference type="NCBI Taxonomy" id="1608957"/>
    <lineage>
        <taxon>Bacteria</taxon>
        <taxon>Bacillati</taxon>
        <taxon>Actinomycetota</taxon>
        <taxon>Nitriliruptoria</taxon>
        <taxon>Euzebyales</taxon>
    </lineage>
</organism>
<dbReference type="EMBL" id="CP031166">
    <property type="protein sequence ID" value="AXV09785.1"/>
    <property type="molecule type" value="Genomic_DNA"/>
</dbReference>
<dbReference type="PROSITE" id="PS50879">
    <property type="entry name" value="RNASE_H_1"/>
    <property type="match status" value="1"/>
</dbReference>
<dbReference type="EC" id="3.1.26.4" evidence="5"/>
<sequence length="146" mass="16233">MRVVHTDGSCLYPTPAARTGPGGWAWITDDGQQGSGGQPDTTNQRMELHAVADALRRIDGPVEVVTDSAYVANCWAQRWWEGWIARGWKTSAKKPVAHRDLWEPVVDRFALGDVTIRWVKGHTGDPGNELADRLARSEAERIRDTT</sequence>
<dbReference type="InterPro" id="IPR036397">
    <property type="entry name" value="RNaseH_sf"/>
</dbReference>
<dbReference type="PANTHER" id="PTHR10642:SF26">
    <property type="entry name" value="RIBONUCLEASE H1"/>
    <property type="match status" value="1"/>
</dbReference>
<dbReference type="InterPro" id="IPR050092">
    <property type="entry name" value="RNase_H"/>
</dbReference>
<evidence type="ECO:0000256" key="5">
    <source>
        <dbReference type="ARBA" id="ARBA00012180"/>
    </source>
</evidence>
<accession>A0A346Y5N8</accession>
<dbReference type="GO" id="GO:0046872">
    <property type="term" value="F:metal ion binding"/>
    <property type="evidence" value="ECO:0007669"/>
    <property type="project" value="UniProtKB-KW"/>
</dbReference>
<dbReference type="InterPro" id="IPR012337">
    <property type="entry name" value="RNaseH-like_sf"/>
</dbReference>
<feature type="region of interest" description="Disordered" evidence="11">
    <location>
        <begin position="126"/>
        <end position="146"/>
    </location>
</feature>
<dbReference type="Proteomes" id="UP000264006">
    <property type="component" value="Plasmid pEDY32-46I"/>
</dbReference>
<evidence type="ECO:0000256" key="2">
    <source>
        <dbReference type="ARBA" id="ARBA00001946"/>
    </source>
</evidence>
<feature type="compositionally biased region" description="Basic and acidic residues" evidence="11">
    <location>
        <begin position="130"/>
        <end position="146"/>
    </location>
</feature>
<comment type="subunit">
    <text evidence="4">Monomer.</text>
</comment>
<proteinExistence type="inferred from homology"/>
<keyword evidence="10" id="KW-0460">Magnesium</keyword>
<comment type="cofactor">
    <cofactor evidence="2">
        <name>Mg(2+)</name>
        <dbReference type="ChEBI" id="CHEBI:18420"/>
    </cofactor>
</comment>
<dbReference type="GO" id="GO:0003676">
    <property type="term" value="F:nucleic acid binding"/>
    <property type="evidence" value="ECO:0007669"/>
    <property type="project" value="InterPro"/>
</dbReference>
<dbReference type="CDD" id="cd09278">
    <property type="entry name" value="RNase_HI_prokaryote_like"/>
    <property type="match status" value="1"/>
</dbReference>
<evidence type="ECO:0000256" key="4">
    <source>
        <dbReference type="ARBA" id="ARBA00011245"/>
    </source>
</evidence>
<dbReference type="PANTHER" id="PTHR10642">
    <property type="entry name" value="RIBONUCLEASE H1"/>
    <property type="match status" value="1"/>
</dbReference>
<name>A0A346Y5N8_9ACTN</name>
<protein>
    <recommendedName>
        <fullName evidence="5">ribonuclease H</fullName>
        <ecNumber evidence="5">3.1.26.4</ecNumber>
    </recommendedName>
</protein>
<evidence type="ECO:0000259" key="12">
    <source>
        <dbReference type="PROSITE" id="PS50879"/>
    </source>
</evidence>
<dbReference type="RefSeq" id="WP_114594408.1">
    <property type="nucleotide sequence ID" value="NZ_CP031166.1"/>
</dbReference>
<keyword evidence="7" id="KW-0479">Metal-binding</keyword>
<evidence type="ECO:0000256" key="9">
    <source>
        <dbReference type="ARBA" id="ARBA00022801"/>
    </source>
</evidence>
<dbReference type="Pfam" id="PF00075">
    <property type="entry name" value="RNase_H"/>
    <property type="match status" value="1"/>
</dbReference>
<evidence type="ECO:0000256" key="7">
    <source>
        <dbReference type="ARBA" id="ARBA00022723"/>
    </source>
</evidence>
<evidence type="ECO:0000256" key="11">
    <source>
        <dbReference type="SAM" id="MobiDB-lite"/>
    </source>
</evidence>
<dbReference type="SUPFAM" id="SSF53098">
    <property type="entry name" value="Ribonuclease H-like"/>
    <property type="match status" value="1"/>
</dbReference>
<keyword evidence="9" id="KW-0378">Hydrolase</keyword>